<keyword evidence="3" id="KW-1185">Reference proteome</keyword>
<dbReference type="RefSeq" id="WP_130604782.1">
    <property type="nucleotide sequence ID" value="NZ_AP019400.1"/>
</dbReference>
<evidence type="ECO:0000256" key="1">
    <source>
        <dbReference type="SAM" id="Phobius"/>
    </source>
</evidence>
<organism evidence="2 3">
    <name type="scientific">Cohnella abietis</name>
    <dbReference type="NCBI Taxonomy" id="2507935"/>
    <lineage>
        <taxon>Bacteria</taxon>
        <taxon>Bacillati</taxon>
        <taxon>Bacillota</taxon>
        <taxon>Bacilli</taxon>
        <taxon>Bacillales</taxon>
        <taxon>Paenibacillaceae</taxon>
        <taxon>Cohnella</taxon>
    </lineage>
</organism>
<feature type="transmembrane region" description="Helical" evidence="1">
    <location>
        <begin position="172"/>
        <end position="191"/>
    </location>
</feature>
<name>A0A3T1CYL6_9BACL</name>
<keyword evidence="1" id="KW-0812">Transmembrane</keyword>
<feature type="transmembrane region" description="Helical" evidence="1">
    <location>
        <begin position="21"/>
        <end position="42"/>
    </location>
</feature>
<protein>
    <recommendedName>
        <fullName evidence="4">DUF2975 domain-containing protein</fullName>
    </recommendedName>
</protein>
<proteinExistence type="predicted"/>
<keyword evidence="1" id="KW-1133">Transmembrane helix</keyword>
<dbReference type="Pfam" id="PF11188">
    <property type="entry name" value="DUF2975"/>
    <property type="match status" value="1"/>
</dbReference>
<reference evidence="2 3" key="1">
    <citation type="submission" date="2019-01" db="EMBL/GenBank/DDBJ databases">
        <title>Complete genome sequence of Cohnella hallensis HS21 isolated from Korean fir (Abies koreana) rhizospheric soil.</title>
        <authorList>
            <person name="Jiang L."/>
            <person name="Kang S.W."/>
            <person name="Kim S."/>
            <person name="Jung J."/>
            <person name="Kim C.Y."/>
            <person name="Kim D.H."/>
            <person name="Kim S.W."/>
            <person name="Lee J."/>
        </authorList>
    </citation>
    <scope>NUCLEOTIDE SEQUENCE [LARGE SCALE GENOMIC DNA]</scope>
    <source>
        <strain evidence="2 3">HS21</strain>
    </source>
</reference>
<evidence type="ECO:0000313" key="2">
    <source>
        <dbReference type="EMBL" id="BBI30869.1"/>
    </source>
</evidence>
<sequence length="205" mass="22714">MNGIEFKAKPGFKRMHNTLQIGYWGAIGLLIAFVCFDIWIGLKPQELFSAEKGIAHWSFSVPIWDTVTKSVLVPFTYFQPINPDKFDAKTAYLVVSLTNTVLAFCAYLYSIGQIRHIIGSILSGSSPFVLANASRLRKLGIAVILYSLLAKLILNIMICLLVTRIFSINLGGISLIGIIIGILVLFVSEIFKYGALLQEEHDSTI</sequence>
<dbReference type="Proteomes" id="UP000289856">
    <property type="component" value="Chromosome"/>
</dbReference>
<dbReference type="OrthoDB" id="2084134at2"/>
<feature type="transmembrane region" description="Helical" evidence="1">
    <location>
        <begin position="143"/>
        <end position="166"/>
    </location>
</feature>
<dbReference type="AlphaFoldDB" id="A0A3T1CYL6"/>
<feature type="transmembrane region" description="Helical" evidence="1">
    <location>
        <begin position="90"/>
        <end position="109"/>
    </location>
</feature>
<dbReference type="KEGG" id="cohn:KCTCHS21_02680"/>
<evidence type="ECO:0000313" key="3">
    <source>
        <dbReference type="Proteomes" id="UP000289856"/>
    </source>
</evidence>
<dbReference type="EMBL" id="AP019400">
    <property type="protein sequence ID" value="BBI30869.1"/>
    <property type="molecule type" value="Genomic_DNA"/>
</dbReference>
<keyword evidence="1" id="KW-0472">Membrane</keyword>
<evidence type="ECO:0008006" key="4">
    <source>
        <dbReference type="Google" id="ProtNLM"/>
    </source>
</evidence>
<gene>
    <name evidence="2" type="ORF">KCTCHS21_02680</name>
</gene>
<dbReference type="InterPro" id="IPR021354">
    <property type="entry name" value="DUF2975"/>
</dbReference>
<accession>A0A3T1CYL6</accession>